<evidence type="ECO:0000313" key="2">
    <source>
        <dbReference type="EMBL" id="CAI9116775.1"/>
    </source>
</evidence>
<dbReference type="EMBL" id="OX459125">
    <property type="protein sequence ID" value="CAI9116775.1"/>
    <property type="molecule type" value="Genomic_DNA"/>
</dbReference>
<dbReference type="Pfam" id="PF23622">
    <property type="entry name" value="LRR_At1g61320_AtMIF1"/>
    <property type="match status" value="1"/>
</dbReference>
<dbReference type="PANTHER" id="PTHR34145:SF68">
    <property type="entry name" value="FBD DOMAIN-CONTAINING PROTEIN"/>
    <property type="match status" value="1"/>
</dbReference>
<name>A0AAV1EAP1_OLDCO</name>
<sequence length="416" mass="48251">MFAVVQLDFDASKVLLEIAAVRSEPSFLSKKRCHYVEWVNKVLQSHKAMVIDEFRICFELDESSQDDVDEWLLYAFAKRVKSLQLDFLQFGMPTAFVLEPYLFPSCRIFDQNVEENSIESLSIIHTKSFRTLRVTDFQSLRSLRLAGVDVTGETLHFLMEKFHLLEHLVVIGSQSEDLSSVLVCGSSSLKYLELTHCRCLKSIIVRDARHLVSLKYTWVSNVVLENVPELVDVWVSGWKFSRMILQLSSLLTRLESLTLRVSNSDVNEDVTRFLKVPHPIGLKQLTLDVRASEDDSLLRLTSSFMKSCPNLEKFVLKLHWLPSCCISNRQFKRVPSRPHKCLKVFEFQGYYGRKADDEIIMYFLKNGTALERIILDPRCQTFCFRQRIREPRTEIARIRAEELFKGLIRPSVELVI</sequence>
<accession>A0AAV1EAP1</accession>
<reference evidence="2" key="1">
    <citation type="submission" date="2023-03" db="EMBL/GenBank/DDBJ databases">
        <authorList>
            <person name="Julca I."/>
        </authorList>
    </citation>
    <scope>NUCLEOTIDE SEQUENCE</scope>
</reference>
<organism evidence="2 3">
    <name type="scientific">Oldenlandia corymbosa var. corymbosa</name>
    <dbReference type="NCBI Taxonomy" id="529605"/>
    <lineage>
        <taxon>Eukaryota</taxon>
        <taxon>Viridiplantae</taxon>
        <taxon>Streptophyta</taxon>
        <taxon>Embryophyta</taxon>
        <taxon>Tracheophyta</taxon>
        <taxon>Spermatophyta</taxon>
        <taxon>Magnoliopsida</taxon>
        <taxon>eudicotyledons</taxon>
        <taxon>Gunneridae</taxon>
        <taxon>Pentapetalae</taxon>
        <taxon>asterids</taxon>
        <taxon>lamiids</taxon>
        <taxon>Gentianales</taxon>
        <taxon>Rubiaceae</taxon>
        <taxon>Rubioideae</taxon>
        <taxon>Spermacoceae</taxon>
        <taxon>Hedyotis-Oldenlandia complex</taxon>
        <taxon>Oldenlandia</taxon>
    </lineage>
</organism>
<dbReference type="InterPro" id="IPR055357">
    <property type="entry name" value="LRR_At1g61320_AtMIF1"/>
</dbReference>
<evidence type="ECO:0000313" key="3">
    <source>
        <dbReference type="Proteomes" id="UP001161247"/>
    </source>
</evidence>
<dbReference type="InterPro" id="IPR053772">
    <property type="entry name" value="At1g61320/At1g61330-like"/>
</dbReference>
<keyword evidence="3" id="KW-1185">Reference proteome</keyword>
<dbReference type="AlphaFoldDB" id="A0AAV1EAP1"/>
<dbReference type="SUPFAM" id="SSF52047">
    <property type="entry name" value="RNI-like"/>
    <property type="match status" value="1"/>
</dbReference>
<feature type="domain" description="At1g61320/AtMIF1 LRR" evidence="1">
    <location>
        <begin position="42"/>
        <end position="383"/>
    </location>
</feature>
<protein>
    <submittedName>
        <fullName evidence="2">OLC1v1018016C2</fullName>
    </submittedName>
</protein>
<proteinExistence type="predicted"/>
<dbReference type="InterPro" id="IPR032675">
    <property type="entry name" value="LRR_dom_sf"/>
</dbReference>
<dbReference type="Proteomes" id="UP001161247">
    <property type="component" value="Chromosome 8"/>
</dbReference>
<evidence type="ECO:0000259" key="1">
    <source>
        <dbReference type="Pfam" id="PF23622"/>
    </source>
</evidence>
<dbReference type="PANTHER" id="PTHR34145">
    <property type="entry name" value="OS02G0105600 PROTEIN"/>
    <property type="match status" value="1"/>
</dbReference>
<dbReference type="Gene3D" id="3.80.10.10">
    <property type="entry name" value="Ribonuclease Inhibitor"/>
    <property type="match status" value="1"/>
</dbReference>
<gene>
    <name evidence="2" type="ORF">OLC1_LOCUS22977</name>
</gene>